<evidence type="ECO:0000313" key="2">
    <source>
        <dbReference type="EMBL" id="ECW1186393.1"/>
    </source>
</evidence>
<gene>
    <name evidence="2" type="ORF">F3S59_21560</name>
</gene>
<keyword evidence="1" id="KW-1133">Transmembrane helix</keyword>
<protein>
    <submittedName>
        <fullName evidence="2">Uncharacterized protein</fullName>
    </submittedName>
</protein>
<keyword evidence="1" id="KW-0472">Membrane</keyword>
<sequence>MMDNKRTLKIISYTGLIFIICWFYLSDYLRCKDFSIKPSLLPQNELWTIQQAQSIEDKITPYGYHQIEDGVALLALIKQAY</sequence>
<name>A0A612U896_SALER</name>
<dbReference type="AlphaFoldDB" id="A0A612U896"/>
<proteinExistence type="predicted"/>
<feature type="transmembrane region" description="Helical" evidence="1">
    <location>
        <begin position="7"/>
        <end position="25"/>
    </location>
</feature>
<evidence type="ECO:0000256" key="1">
    <source>
        <dbReference type="SAM" id="Phobius"/>
    </source>
</evidence>
<keyword evidence="1" id="KW-0812">Transmembrane</keyword>
<comment type="caution">
    <text evidence="2">The sequence shown here is derived from an EMBL/GenBank/DDBJ whole genome shotgun (WGS) entry which is preliminary data.</text>
</comment>
<reference evidence="2" key="1">
    <citation type="submission" date="2019-09" db="EMBL/GenBank/DDBJ databases">
        <authorList>
            <consortium name="PulseNet: The National Subtyping Network for Foodborne Disease Surveillance"/>
            <person name="Tarr C.L."/>
            <person name="Trees E."/>
            <person name="Katz L.S."/>
            <person name="Carleton-Romer H.A."/>
            <person name="Stroika S."/>
            <person name="Kucerova Z."/>
            <person name="Roache K.F."/>
            <person name="Sabol A.L."/>
            <person name="Besser J."/>
            <person name="Gerner-Smidt P."/>
        </authorList>
    </citation>
    <scope>NUCLEOTIDE SEQUENCE</scope>
    <source>
        <strain evidence="2">PNUSAS099171</strain>
    </source>
</reference>
<organism evidence="2">
    <name type="scientific">Salmonella enterica</name>
    <name type="common">Salmonella choleraesuis</name>
    <dbReference type="NCBI Taxonomy" id="28901"/>
    <lineage>
        <taxon>Bacteria</taxon>
        <taxon>Pseudomonadati</taxon>
        <taxon>Pseudomonadota</taxon>
        <taxon>Gammaproteobacteria</taxon>
        <taxon>Enterobacterales</taxon>
        <taxon>Enterobacteriaceae</taxon>
        <taxon>Salmonella</taxon>
    </lineage>
</organism>
<dbReference type="EMBL" id="AAKVJX010000116">
    <property type="protein sequence ID" value="ECW1186393.1"/>
    <property type="molecule type" value="Genomic_DNA"/>
</dbReference>
<accession>A0A612U896</accession>